<evidence type="ECO:0000313" key="2">
    <source>
        <dbReference type="Proteomes" id="UP000051922"/>
    </source>
</evidence>
<dbReference type="SUPFAM" id="SSF160379">
    <property type="entry name" value="SP0830-like"/>
    <property type="match status" value="1"/>
</dbReference>
<organism evidence="1 2">
    <name type="scientific">Lacticaseibacillus pantheris DSM 15945 = JCM 12539 = NBRC 106106</name>
    <dbReference type="NCBI Taxonomy" id="1423783"/>
    <lineage>
        <taxon>Bacteria</taxon>
        <taxon>Bacillati</taxon>
        <taxon>Bacillota</taxon>
        <taxon>Bacilli</taxon>
        <taxon>Lactobacillales</taxon>
        <taxon>Lactobacillaceae</taxon>
        <taxon>Lacticaseibacillus</taxon>
    </lineage>
</organism>
<dbReference type="PANTHER" id="PTHR36439:SF1">
    <property type="entry name" value="DUF1697 DOMAIN-CONTAINING PROTEIN"/>
    <property type="match status" value="1"/>
</dbReference>
<dbReference type="InterPro" id="IPR012545">
    <property type="entry name" value="DUF1697"/>
</dbReference>
<sequence length="187" mass="20447">MLTKQGVLMEYLALLRGINVGRNNRITMADLRAAFTSARFTNVRTYINSGNVMLTSSQPPDVVQERSQAVVREWGLNVPVSTFVARELLKVLAPAPAWWTAPAAGSISNAIFVCPPTSPDKVLAAMGAVDDEEEQSRVDGPVIFVTSKATKFMDTRWSRTPAAISTQITIRNVQTTLKLGELLAERV</sequence>
<dbReference type="PIRSF" id="PIRSF008502">
    <property type="entry name" value="UCP008502"/>
    <property type="match status" value="1"/>
</dbReference>
<name>A0A0R1U468_9LACO</name>
<gene>
    <name evidence="1" type="ORF">FC50_GL001156</name>
</gene>
<dbReference type="EMBL" id="AZFJ01000049">
    <property type="protein sequence ID" value="KRL85765.1"/>
    <property type="molecule type" value="Genomic_DNA"/>
</dbReference>
<dbReference type="Gene3D" id="3.30.70.1260">
    <property type="entry name" value="bacterial protein sp0830 like"/>
    <property type="match status" value="1"/>
</dbReference>
<comment type="caution">
    <text evidence="1">The sequence shown here is derived from an EMBL/GenBank/DDBJ whole genome shotgun (WGS) entry which is preliminary data.</text>
</comment>
<proteinExistence type="predicted"/>
<keyword evidence="2" id="KW-1185">Reference proteome</keyword>
<accession>A0A0R1U468</accession>
<reference evidence="1 2" key="1">
    <citation type="journal article" date="2015" name="Genome Announc.">
        <title>Expanding the biotechnology potential of lactobacilli through comparative genomics of 213 strains and associated genera.</title>
        <authorList>
            <person name="Sun Z."/>
            <person name="Harris H.M."/>
            <person name="McCann A."/>
            <person name="Guo C."/>
            <person name="Argimon S."/>
            <person name="Zhang W."/>
            <person name="Yang X."/>
            <person name="Jeffery I.B."/>
            <person name="Cooney J.C."/>
            <person name="Kagawa T.F."/>
            <person name="Liu W."/>
            <person name="Song Y."/>
            <person name="Salvetti E."/>
            <person name="Wrobel A."/>
            <person name="Rasinkangas P."/>
            <person name="Parkhill J."/>
            <person name="Rea M.C."/>
            <person name="O'Sullivan O."/>
            <person name="Ritari J."/>
            <person name="Douillard F.P."/>
            <person name="Paul Ross R."/>
            <person name="Yang R."/>
            <person name="Briner A.E."/>
            <person name="Felis G.E."/>
            <person name="de Vos W.M."/>
            <person name="Barrangou R."/>
            <person name="Klaenhammer T.R."/>
            <person name="Caufield P.W."/>
            <person name="Cui Y."/>
            <person name="Zhang H."/>
            <person name="O'Toole P.W."/>
        </authorList>
    </citation>
    <scope>NUCLEOTIDE SEQUENCE [LARGE SCALE GENOMIC DNA]</scope>
    <source>
        <strain evidence="1 2">DSM 15945</strain>
    </source>
</reference>
<dbReference type="PANTHER" id="PTHR36439">
    <property type="entry name" value="BLL4334 PROTEIN"/>
    <property type="match status" value="1"/>
</dbReference>
<dbReference type="PATRIC" id="fig|1423783.4.peg.1197"/>
<dbReference type="Pfam" id="PF08002">
    <property type="entry name" value="DUF1697"/>
    <property type="match status" value="1"/>
</dbReference>
<dbReference type="AlphaFoldDB" id="A0A0R1U468"/>
<dbReference type="Gene3D" id="3.30.70.1280">
    <property type="entry name" value="SP0830-like domains"/>
    <property type="match status" value="1"/>
</dbReference>
<evidence type="ECO:0008006" key="3">
    <source>
        <dbReference type="Google" id="ProtNLM"/>
    </source>
</evidence>
<protein>
    <recommendedName>
        <fullName evidence="3">DUF1697 domain-containing protein</fullName>
    </recommendedName>
</protein>
<evidence type="ECO:0000313" key="1">
    <source>
        <dbReference type="EMBL" id="KRL85765.1"/>
    </source>
</evidence>
<dbReference type="Proteomes" id="UP000051922">
    <property type="component" value="Unassembled WGS sequence"/>
</dbReference>